<dbReference type="FunCoup" id="W2RJD4">
    <property type="interactions" value="392"/>
</dbReference>
<protein>
    <recommendedName>
        <fullName evidence="10">glucan 1,3-beta-glucosidase</fullName>
        <ecNumber evidence="10">3.2.1.58</ecNumber>
    </recommendedName>
    <alternativeName>
        <fullName evidence="11">Exo-1,3-beta-glucanase</fullName>
    </alternativeName>
</protein>
<dbReference type="GO" id="GO:0071555">
    <property type="term" value="P:cell wall organization"/>
    <property type="evidence" value="ECO:0007669"/>
    <property type="project" value="TreeGrafter"/>
</dbReference>
<comment type="catalytic activity">
    <reaction evidence="9">
        <text>Successive hydrolysis of beta-D-glucose units from the non-reducing ends of (1-&gt;3)-beta-D-glucans, releasing alpha-glucose.</text>
        <dbReference type="EC" id="3.2.1.58"/>
    </reaction>
</comment>
<evidence type="ECO:0000256" key="2">
    <source>
        <dbReference type="ARBA" id="ARBA00008773"/>
    </source>
</evidence>
<sequence length="310" mass="33510">MLYKSMLTTALLAAPAAVAARGTLGFAVGNTTPDNKCKTTSDYEKDFEAIKANSEAKLIRTYSNTDSFGNPCDTAGQILPAAKDAGLQVLVGMWPDGGAYSREKKALVDADLEQYGDTVYGVTVGSEGIYRGTYSEKDLLGWIDDMHKTFPDTLIGTADSWNGWANGSMDGIITSGIKLILANGFPYWQYQDINNATKTFFYTMSEALAHVQEVSGSLDDIHFMNGETGWPGDGGDDAGAAKAGDKNMETFWKESVCGALEWGLDLFWFEAFDEPNKADAVGDDGVAASEKFWGSFTADHKPKFDMKCGN</sequence>
<keyword evidence="5 13" id="KW-0732">Signal</keyword>
<dbReference type="GO" id="GO:0009277">
    <property type="term" value="C:fungal-type cell wall"/>
    <property type="evidence" value="ECO:0007669"/>
    <property type="project" value="TreeGrafter"/>
</dbReference>
<dbReference type="GO" id="GO:0042973">
    <property type="term" value="F:glucan endo-1,3-beta-D-glucosidase activity"/>
    <property type="evidence" value="ECO:0007669"/>
    <property type="project" value="TreeGrafter"/>
</dbReference>
<proteinExistence type="inferred from homology"/>
<dbReference type="Gene3D" id="3.20.20.80">
    <property type="entry name" value="Glycosidases"/>
    <property type="match status" value="1"/>
</dbReference>
<dbReference type="EC" id="3.2.1.58" evidence="10"/>
<dbReference type="GO" id="GO:0004338">
    <property type="term" value="F:glucan exo-1,3-beta-glucosidase activity"/>
    <property type="evidence" value="ECO:0007669"/>
    <property type="project" value="UniProtKB-EC"/>
</dbReference>
<dbReference type="VEuPathDB" id="FungiDB:HMPREF1541_08864"/>
<dbReference type="GO" id="GO:0005975">
    <property type="term" value="P:carbohydrate metabolic process"/>
    <property type="evidence" value="ECO:0007669"/>
    <property type="project" value="InterPro"/>
</dbReference>
<dbReference type="GO" id="GO:0005576">
    <property type="term" value="C:extracellular region"/>
    <property type="evidence" value="ECO:0007669"/>
    <property type="project" value="TreeGrafter"/>
</dbReference>
<dbReference type="EMBL" id="KB822725">
    <property type="protein sequence ID" value="ETN36586.1"/>
    <property type="molecule type" value="Genomic_DNA"/>
</dbReference>
<keyword evidence="4" id="KW-0964">Secreted</keyword>
<evidence type="ECO:0000256" key="7">
    <source>
        <dbReference type="ARBA" id="ARBA00023180"/>
    </source>
</evidence>
<evidence type="ECO:0000313" key="15">
    <source>
        <dbReference type="Proteomes" id="UP000030752"/>
    </source>
</evidence>
<dbReference type="InterPro" id="IPR000490">
    <property type="entry name" value="Glyco_hydro_17"/>
</dbReference>
<keyword evidence="7" id="KW-0325">Glycoprotein</keyword>
<dbReference type="InParanoid" id="W2RJD4"/>
<evidence type="ECO:0000256" key="6">
    <source>
        <dbReference type="ARBA" id="ARBA00022801"/>
    </source>
</evidence>
<dbReference type="eggNOG" id="ENOG502QQE6">
    <property type="taxonomic scope" value="Eukaryota"/>
</dbReference>
<evidence type="ECO:0000256" key="3">
    <source>
        <dbReference type="ARBA" id="ARBA00022512"/>
    </source>
</evidence>
<evidence type="ECO:0000256" key="10">
    <source>
        <dbReference type="ARBA" id="ARBA00038929"/>
    </source>
</evidence>
<dbReference type="AlphaFoldDB" id="W2RJD4"/>
<evidence type="ECO:0000256" key="5">
    <source>
        <dbReference type="ARBA" id="ARBA00022729"/>
    </source>
</evidence>
<dbReference type="GeneID" id="19976203"/>
<evidence type="ECO:0000256" key="8">
    <source>
        <dbReference type="ARBA" id="ARBA00023295"/>
    </source>
</evidence>
<keyword evidence="8" id="KW-0326">Glycosidase</keyword>
<evidence type="ECO:0000256" key="9">
    <source>
        <dbReference type="ARBA" id="ARBA00036824"/>
    </source>
</evidence>
<dbReference type="RefSeq" id="XP_008721404.1">
    <property type="nucleotide sequence ID" value="XM_008723182.1"/>
</dbReference>
<keyword evidence="3" id="KW-0134">Cell wall</keyword>
<keyword evidence="6" id="KW-0378">Hydrolase</keyword>
<dbReference type="SUPFAM" id="SSF51445">
    <property type="entry name" value="(Trans)glycosidases"/>
    <property type="match status" value="1"/>
</dbReference>
<reference evidence="14 15" key="1">
    <citation type="submission" date="2013-03" db="EMBL/GenBank/DDBJ databases">
        <title>The Genome Sequence of Phialophora europaea CBS 101466.</title>
        <authorList>
            <consortium name="The Broad Institute Genomics Platform"/>
            <person name="Cuomo C."/>
            <person name="de Hoog S."/>
            <person name="Gorbushina A."/>
            <person name="Walker B."/>
            <person name="Young S.K."/>
            <person name="Zeng Q."/>
            <person name="Gargeya S."/>
            <person name="Fitzgerald M."/>
            <person name="Haas B."/>
            <person name="Abouelleil A."/>
            <person name="Allen A.W."/>
            <person name="Alvarado L."/>
            <person name="Arachchi H.M."/>
            <person name="Berlin A.M."/>
            <person name="Chapman S.B."/>
            <person name="Gainer-Dewar J."/>
            <person name="Goldberg J."/>
            <person name="Griggs A."/>
            <person name="Gujja S."/>
            <person name="Hansen M."/>
            <person name="Howarth C."/>
            <person name="Imamovic A."/>
            <person name="Ireland A."/>
            <person name="Larimer J."/>
            <person name="McCowan C."/>
            <person name="Murphy C."/>
            <person name="Pearson M."/>
            <person name="Poon T.W."/>
            <person name="Priest M."/>
            <person name="Roberts A."/>
            <person name="Saif S."/>
            <person name="Shea T."/>
            <person name="Sisk P."/>
            <person name="Sykes S."/>
            <person name="Wortman J."/>
            <person name="Nusbaum C."/>
            <person name="Birren B."/>
        </authorList>
    </citation>
    <scope>NUCLEOTIDE SEQUENCE [LARGE SCALE GENOMIC DNA]</scope>
    <source>
        <strain evidence="14 15">CBS 101466</strain>
    </source>
</reference>
<comment type="subcellular location">
    <subcellularLocation>
        <location evidence="1">Secreted</location>
        <location evidence="1">Cell wall</location>
    </subcellularLocation>
</comment>
<feature type="chain" id="PRO_5004823623" description="glucan 1,3-beta-glucosidase" evidence="13">
    <location>
        <begin position="21"/>
        <end position="310"/>
    </location>
</feature>
<dbReference type="PANTHER" id="PTHR16631:SF26">
    <property type="entry name" value="GLUCAN 1,3-BETA-GLUCOSIDASE"/>
    <property type="match status" value="1"/>
</dbReference>
<dbReference type="OrthoDB" id="1293114at2759"/>
<dbReference type="Proteomes" id="UP000030752">
    <property type="component" value="Unassembled WGS sequence"/>
</dbReference>
<dbReference type="GO" id="GO:0009986">
    <property type="term" value="C:cell surface"/>
    <property type="evidence" value="ECO:0007669"/>
    <property type="project" value="TreeGrafter"/>
</dbReference>
<accession>W2RJD4</accession>
<evidence type="ECO:0000256" key="11">
    <source>
        <dbReference type="ARBA" id="ARBA00041761"/>
    </source>
</evidence>
<evidence type="ECO:0000256" key="1">
    <source>
        <dbReference type="ARBA" id="ARBA00004191"/>
    </source>
</evidence>
<dbReference type="InterPro" id="IPR017853">
    <property type="entry name" value="GH"/>
</dbReference>
<dbReference type="InterPro" id="IPR050732">
    <property type="entry name" value="Beta-glucan_modifiers"/>
</dbReference>
<evidence type="ECO:0000256" key="13">
    <source>
        <dbReference type="SAM" id="SignalP"/>
    </source>
</evidence>
<dbReference type="Pfam" id="PF00332">
    <property type="entry name" value="Glyco_hydro_17"/>
    <property type="match status" value="1"/>
</dbReference>
<keyword evidence="15" id="KW-1185">Reference proteome</keyword>
<dbReference type="HOGENOM" id="CLU_028820_2_0_1"/>
<dbReference type="STRING" id="1220924.W2RJD4"/>
<organism evidence="14 15">
    <name type="scientific">Cyphellophora europaea (strain CBS 101466)</name>
    <name type="common">Phialophora europaea</name>
    <dbReference type="NCBI Taxonomy" id="1220924"/>
    <lineage>
        <taxon>Eukaryota</taxon>
        <taxon>Fungi</taxon>
        <taxon>Dikarya</taxon>
        <taxon>Ascomycota</taxon>
        <taxon>Pezizomycotina</taxon>
        <taxon>Eurotiomycetes</taxon>
        <taxon>Chaetothyriomycetidae</taxon>
        <taxon>Chaetothyriales</taxon>
        <taxon>Cyphellophoraceae</taxon>
        <taxon>Cyphellophora</taxon>
    </lineage>
</organism>
<comment type="similarity">
    <text evidence="2 12">Belongs to the glycosyl hydrolase 17 family.</text>
</comment>
<evidence type="ECO:0000256" key="4">
    <source>
        <dbReference type="ARBA" id="ARBA00022525"/>
    </source>
</evidence>
<gene>
    <name evidence="14" type="ORF">HMPREF1541_08864</name>
</gene>
<feature type="signal peptide" evidence="13">
    <location>
        <begin position="1"/>
        <end position="20"/>
    </location>
</feature>
<evidence type="ECO:0000313" key="14">
    <source>
        <dbReference type="EMBL" id="ETN36586.1"/>
    </source>
</evidence>
<evidence type="ECO:0000256" key="12">
    <source>
        <dbReference type="RuleBase" id="RU004335"/>
    </source>
</evidence>
<dbReference type="PANTHER" id="PTHR16631">
    <property type="entry name" value="GLUCAN 1,3-BETA-GLUCOSIDASE"/>
    <property type="match status" value="1"/>
</dbReference>
<name>W2RJD4_CYPE1</name>